<dbReference type="AlphaFoldDB" id="A0A8H4WAC1"/>
<dbReference type="InterPro" id="IPR000608">
    <property type="entry name" value="UBC"/>
</dbReference>
<comment type="similarity">
    <text evidence="8">Belongs to the ubiquitin-conjugating enzyme family.</text>
</comment>
<organism evidence="11 12">
    <name type="scientific">Cudoniella acicularis</name>
    <dbReference type="NCBI Taxonomy" id="354080"/>
    <lineage>
        <taxon>Eukaryota</taxon>
        <taxon>Fungi</taxon>
        <taxon>Dikarya</taxon>
        <taxon>Ascomycota</taxon>
        <taxon>Pezizomycotina</taxon>
        <taxon>Leotiomycetes</taxon>
        <taxon>Helotiales</taxon>
        <taxon>Tricladiaceae</taxon>
        <taxon>Cudoniella</taxon>
    </lineage>
</organism>
<feature type="compositionally biased region" description="Acidic residues" evidence="9">
    <location>
        <begin position="277"/>
        <end position="328"/>
    </location>
</feature>
<dbReference type="FunFam" id="3.10.110.10:FF:000063">
    <property type="entry name" value="CDC34p Ubiquitin-conjugating enzyme (E2)"/>
    <property type="match status" value="1"/>
</dbReference>
<feature type="active site" description="Glycyl thioester intermediate" evidence="7">
    <location>
        <position position="181"/>
    </location>
</feature>
<feature type="region of interest" description="Disordered" evidence="9">
    <location>
        <begin position="259"/>
        <end position="328"/>
    </location>
</feature>
<dbReference type="PROSITE" id="PS00183">
    <property type="entry name" value="UBC_1"/>
    <property type="match status" value="1"/>
</dbReference>
<dbReference type="EMBL" id="JAAMPI010000053">
    <property type="protein sequence ID" value="KAF4636704.1"/>
    <property type="molecule type" value="Genomic_DNA"/>
</dbReference>
<accession>A0A8H4WAC1</accession>
<evidence type="ECO:0000256" key="2">
    <source>
        <dbReference type="ARBA" id="ARBA00022786"/>
    </source>
</evidence>
<evidence type="ECO:0000313" key="12">
    <source>
        <dbReference type="Proteomes" id="UP000566819"/>
    </source>
</evidence>
<name>A0A8H4WAC1_9HELO</name>
<proteinExistence type="inferred from homology"/>
<feature type="domain" description="UBC core" evidence="10">
    <location>
        <begin position="98"/>
        <end position="256"/>
    </location>
</feature>
<keyword evidence="12" id="KW-1185">Reference proteome</keyword>
<dbReference type="Pfam" id="PF00179">
    <property type="entry name" value="UQ_con"/>
    <property type="match status" value="1"/>
</dbReference>
<protein>
    <recommendedName>
        <fullName evidence="3">Ubiquitin-conjugating enzyme E2 2</fullName>
    </recommendedName>
    <alternativeName>
        <fullName evidence="5">E2 ubiquitin-conjugating enzyme 2</fullName>
    </alternativeName>
    <alternativeName>
        <fullName evidence="6">Ubiquitin carrier protein UBC2</fullName>
    </alternativeName>
    <alternativeName>
        <fullName evidence="4">Ubiquitin-protein ligase UBC2</fullName>
    </alternativeName>
</protein>
<dbReference type="PROSITE" id="PS50127">
    <property type="entry name" value="UBC_2"/>
    <property type="match status" value="1"/>
</dbReference>
<dbReference type="Gene3D" id="3.10.110.10">
    <property type="entry name" value="Ubiquitin Conjugating Enzyme"/>
    <property type="match status" value="1"/>
</dbReference>
<dbReference type="GO" id="GO:0005524">
    <property type="term" value="F:ATP binding"/>
    <property type="evidence" value="ECO:0007669"/>
    <property type="project" value="UniProtKB-UniRule"/>
</dbReference>
<evidence type="ECO:0000313" key="11">
    <source>
        <dbReference type="EMBL" id="KAF4636704.1"/>
    </source>
</evidence>
<evidence type="ECO:0000256" key="5">
    <source>
        <dbReference type="ARBA" id="ARBA00042179"/>
    </source>
</evidence>
<dbReference type="InterPro" id="IPR050113">
    <property type="entry name" value="Ub_conjugating_enzyme"/>
</dbReference>
<dbReference type="InterPro" id="IPR016135">
    <property type="entry name" value="UBQ-conjugating_enzyme/RWD"/>
</dbReference>
<evidence type="ECO:0000256" key="7">
    <source>
        <dbReference type="PROSITE-ProRule" id="PRU10133"/>
    </source>
</evidence>
<sequence length="328" mass="37356">MGTIKKQWRVTADLERFLVRLCPTERKSIVFNSNLSGKLWFAQHPTGSPYKYPPTYPRVERSSVLVLGTQESFPRAYNFNFASNGTPRLEFTFQYSYRAKQRLMSEYKALEKEKWVNVELSDGALFKWTIGLMVINAESAFDGGYFKAEMTFTDKYPFSPPTFKFDRPIYHPNIYPDGKLCISILHAPGDDEQSGELASERWSPLQGVESVLRSVLLLLDDPEISSPANVDAGVMYRDDRGQYNVKAHEAVMASKKDIPDGFVMPTTLESAPPEKIPDDDNFWNESEAEDDFGASDSSGEDFEMDEDEEDGEEQEESEDGQEDEEMEE</sequence>
<keyword evidence="1" id="KW-0808">Transferase</keyword>
<evidence type="ECO:0000256" key="4">
    <source>
        <dbReference type="ARBA" id="ARBA00041569"/>
    </source>
</evidence>
<dbReference type="InterPro" id="IPR023313">
    <property type="entry name" value="UBQ-conjugating_AS"/>
</dbReference>
<dbReference type="SMART" id="SM00212">
    <property type="entry name" value="UBCc"/>
    <property type="match status" value="1"/>
</dbReference>
<evidence type="ECO:0000256" key="8">
    <source>
        <dbReference type="RuleBase" id="RU362109"/>
    </source>
</evidence>
<keyword evidence="2 8" id="KW-0833">Ubl conjugation pathway</keyword>
<dbReference type="PANTHER" id="PTHR24067">
    <property type="entry name" value="UBIQUITIN-CONJUGATING ENZYME E2"/>
    <property type="match status" value="1"/>
</dbReference>
<comment type="caution">
    <text evidence="11">The sequence shown here is derived from an EMBL/GenBank/DDBJ whole genome shotgun (WGS) entry which is preliminary data.</text>
</comment>
<evidence type="ECO:0000256" key="3">
    <source>
        <dbReference type="ARBA" id="ARBA00039884"/>
    </source>
</evidence>
<evidence type="ECO:0000256" key="6">
    <source>
        <dbReference type="ARBA" id="ARBA00042190"/>
    </source>
</evidence>
<dbReference type="Proteomes" id="UP000566819">
    <property type="component" value="Unassembled WGS sequence"/>
</dbReference>
<evidence type="ECO:0000256" key="9">
    <source>
        <dbReference type="SAM" id="MobiDB-lite"/>
    </source>
</evidence>
<dbReference type="SUPFAM" id="SSF54495">
    <property type="entry name" value="UBC-like"/>
    <property type="match status" value="1"/>
</dbReference>
<reference evidence="11 12" key="1">
    <citation type="submission" date="2020-03" db="EMBL/GenBank/DDBJ databases">
        <title>Draft Genome Sequence of Cudoniella acicularis.</title>
        <authorList>
            <person name="Buettner E."/>
            <person name="Kellner H."/>
        </authorList>
    </citation>
    <scope>NUCLEOTIDE SEQUENCE [LARGE SCALE GENOMIC DNA]</scope>
    <source>
        <strain evidence="11 12">DSM 108380</strain>
    </source>
</reference>
<evidence type="ECO:0000256" key="1">
    <source>
        <dbReference type="ARBA" id="ARBA00022679"/>
    </source>
</evidence>
<dbReference type="GO" id="GO:0016740">
    <property type="term" value="F:transferase activity"/>
    <property type="evidence" value="ECO:0007669"/>
    <property type="project" value="UniProtKB-KW"/>
</dbReference>
<dbReference type="OrthoDB" id="19692at2759"/>
<keyword evidence="8" id="KW-0547">Nucleotide-binding</keyword>
<gene>
    <name evidence="11" type="ORF">G7Y89_g1391</name>
</gene>
<keyword evidence="8" id="KW-0067">ATP-binding</keyword>
<evidence type="ECO:0000259" key="10">
    <source>
        <dbReference type="PROSITE" id="PS50127"/>
    </source>
</evidence>